<evidence type="ECO:0000313" key="1">
    <source>
        <dbReference type="EMBL" id="MCJ2187325.1"/>
    </source>
</evidence>
<accession>A0ABT0BQI5</accession>
<keyword evidence="2" id="KW-1185">Reference proteome</keyword>
<evidence type="ECO:0008006" key="3">
    <source>
        <dbReference type="Google" id="ProtNLM"/>
    </source>
</evidence>
<sequence length="129" mass="14264">MITVSYDDSNGVIRTVTYGPTSRDEIEDYLHRLFAAMERSYAEWGRMLHLVDASGLDIQSDENLGSLAGASIDMQQSDKDRTAVVMHSGKAITQLERMPSQMGTKIFSDFKSAKEWLLAVCGEPDTIAA</sequence>
<dbReference type="Proteomes" id="UP001202281">
    <property type="component" value="Unassembled WGS sequence"/>
</dbReference>
<organism evidence="1 2">
    <name type="scientific">Novosphingobium beihaiensis</name>
    <dbReference type="NCBI Taxonomy" id="2930389"/>
    <lineage>
        <taxon>Bacteria</taxon>
        <taxon>Pseudomonadati</taxon>
        <taxon>Pseudomonadota</taxon>
        <taxon>Alphaproteobacteria</taxon>
        <taxon>Sphingomonadales</taxon>
        <taxon>Sphingomonadaceae</taxon>
        <taxon>Novosphingobium</taxon>
    </lineage>
</organism>
<name>A0ABT0BQI5_9SPHN</name>
<gene>
    <name evidence="1" type="ORF">MTR66_10940</name>
</gene>
<protein>
    <recommendedName>
        <fullName evidence="3">STAS/SEC14 domain-containing protein</fullName>
    </recommendedName>
</protein>
<dbReference type="RefSeq" id="WP_243920868.1">
    <property type="nucleotide sequence ID" value="NZ_JALHLG010000013.1"/>
</dbReference>
<comment type="caution">
    <text evidence="1">The sequence shown here is derived from an EMBL/GenBank/DDBJ whole genome shotgun (WGS) entry which is preliminary data.</text>
</comment>
<evidence type="ECO:0000313" key="2">
    <source>
        <dbReference type="Proteomes" id="UP001202281"/>
    </source>
</evidence>
<dbReference type="EMBL" id="JALHLG010000013">
    <property type="protein sequence ID" value="MCJ2187325.1"/>
    <property type="molecule type" value="Genomic_DNA"/>
</dbReference>
<reference evidence="1 2" key="1">
    <citation type="submission" date="2022-04" db="EMBL/GenBank/DDBJ databases">
        <title>Identification of a novel bacterium isolated from mangrove sediments.</title>
        <authorList>
            <person name="Pan X."/>
        </authorList>
    </citation>
    <scope>NUCLEOTIDE SEQUENCE [LARGE SCALE GENOMIC DNA]</scope>
    <source>
        <strain evidence="1 2">B2638</strain>
    </source>
</reference>
<proteinExistence type="predicted"/>